<dbReference type="Proteomes" id="UP000829354">
    <property type="component" value="Chromosome II"/>
</dbReference>
<gene>
    <name evidence="5" type="ORF">L5515_013577</name>
</gene>
<proteinExistence type="inferred from homology"/>
<dbReference type="Gene3D" id="3.40.50.720">
    <property type="entry name" value="NAD(P)-binding Rossmann-like Domain"/>
    <property type="match status" value="1"/>
</dbReference>
<organism evidence="5 6">
    <name type="scientific">Caenorhabditis briggsae</name>
    <dbReference type="NCBI Taxonomy" id="6238"/>
    <lineage>
        <taxon>Eukaryota</taxon>
        <taxon>Metazoa</taxon>
        <taxon>Ecdysozoa</taxon>
        <taxon>Nematoda</taxon>
        <taxon>Chromadorea</taxon>
        <taxon>Rhabditida</taxon>
        <taxon>Rhabditina</taxon>
        <taxon>Rhabditomorpha</taxon>
        <taxon>Rhabditoidea</taxon>
        <taxon>Rhabditidae</taxon>
        <taxon>Peloderinae</taxon>
        <taxon>Caenorhabditis</taxon>
    </lineage>
</organism>
<feature type="region of interest" description="Disordered" evidence="4">
    <location>
        <begin position="301"/>
        <end position="542"/>
    </location>
</feature>
<evidence type="ECO:0000313" key="6">
    <source>
        <dbReference type="Proteomes" id="UP000829354"/>
    </source>
</evidence>
<evidence type="ECO:0000256" key="1">
    <source>
        <dbReference type="ARBA" id="ARBA00006484"/>
    </source>
</evidence>
<keyword evidence="3" id="KW-0560">Oxidoreductase</keyword>
<feature type="region of interest" description="Disordered" evidence="4">
    <location>
        <begin position="232"/>
        <end position="259"/>
    </location>
</feature>
<dbReference type="Pfam" id="PF00106">
    <property type="entry name" value="adh_short"/>
    <property type="match status" value="1"/>
</dbReference>
<feature type="compositionally biased region" description="Polar residues" evidence="4">
    <location>
        <begin position="344"/>
        <end position="354"/>
    </location>
</feature>
<evidence type="ECO:0000256" key="3">
    <source>
        <dbReference type="ARBA" id="ARBA00023002"/>
    </source>
</evidence>
<evidence type="ECO:0000256" key="4">
    <source>
        <dbReference type="SAM" id="MobiDB-lite"/>
    </source>
</evidence>
<accession>A0AAE9E923</accession>
<feature type="compositionally biased region" description="Basic and acidic residues" evidence="4">
    <location>
        <begin position="440"/>
        <end position="478"/>
    </location>
</feature>
<dbReference type="AlphaFoldDB" id="A0AAE9E923"/>
<feature type="compositionally biased region" description="Polar residues" evidence="4">
    <location>
        <begin position="519"/>
        <end position="535"/>
    </location>
</feature>
<feature type="compositionally biased region" description="Acidic residues" evidence="4">
    <location>
        <begin position="365"/>
        <end position="377"/>
    </location>
</feature>
<dbReference type="PANTHER" id="PTHR24320:SF282">
    <property type="entry name" value="WW DOMAIN-CONTAINING OXIDOREDUCTASE"/>
    <property type="match status" value="1"/>
</dbReference>
<dbReference type="PANTHER" id="PTHR24320">
    <property type="entry name" value="RETINOL DEHYDROGENASE"/>
    <property type="match status" value="1"/>
</dbReference>
<dbReference type="SUPFAM" id="SSF51735">
    <property type="entry name" value="NAD(P)-binding Rossmann-fold domains"/>
    <property type="match status" value="1"/>
</dbReference>
<name>A0AAE9E923_CAEBR</name>
<comment type="similarity">
    <text evidence="1">Belongs to the short-chain dehydrogenases/reductases (SDR) family.</text>
</comment>
<protein>
    <submittedName>
        <fullName evidence="5">Uncharacterized protein</fullName>
    </submittedName>
</protein>
<sequence>MRSSGSRRKKRVLKGINVSGKTFAITGTTSGIGVDTAEVFALAGSHVVFINRNLKESENQKSRILEKKPDAKIDIIQCDLSDLRSVRKAGEEYVANKWPIHGLILNAEVFRPAVLTTKDGFESHFGVNVEASFAKLRLLCGEDPSTSALQKYGASKLADMHLAFKLHRDENQNGISTYSVHPGDAVRTDIFRNSPAGKVLSFLTTPFTKNSSQGAATTVYCATHPEVKEISGNVYSHPTDFNDATPSDTAPRKSEQLEEDIEKFGKDIQSESMTLQEAQENPELKINDELDLKKNLENLPTEKLTVSTETTVSTEKPRLDREELENEVAGGDPPITDDFDLKSNLENFQVPTTTERSEPEQNELVNEETGGDQEDTEPLSVHPNENYFSDFKGVLKNRKASESSETLGTPRRSHQNFRGSRIFDTQEEESKDLKFGVASVKEKPSVKSELSNDKSILDLHPESTLKPEQDAQDPKIEENELSSDATTENKASDGFLGPSKSEDIATSQPKPPENDSKLENSFSILEPDNQNSPETKTFEPRIDEQKDDIQGLPDLVKPEILDGEAREDMDFGEADKLREDDDDWISWDLIHFLLLLSPYEEDVITWWNIVLEAVKCSLRSCSSSMSVVHHRSVELPRITRHRRQDSEFDPHEIPKTTPKPCACKDFETHFEKMYESIRDSRSQNSSVV</sequence>
<dbReference type="EMBL" id="CP092621">
    <property type="protein sequence ID" value="UMM16660.1"/>
    <property type="molecule type" value="Genomic_DNA"/>
</dbReference>
<feature type="compositionally biased region" description="Basic and acidic residues" evidence="4">
    <location>
        <begin position="250"/>
        <end position="259"/>
    </location>
</feature>
<dbReference type="InterPro" id="IPR002347">
    <property type="entry name" value="SDR_fam"/>
</dbReference>
<feature type="compositionally biased region" description="Low complexity" evidence="4">
    <location>
        <begin position="305"/>
        <end position="314"/>
    </location>
</feature>
<keyword evidence="6" id="KW-1185">Reference proteome</keyword>
<evidence type="ECO:0000256" key="2">
    <source>
        <dbReference type="ARBA" id="ARBA00022857"/>
    </source>
</evidence>
<dbReference type="InterPro" id="IPR036291">
    <property type="entry name" value="NAD(P)-bd_dom_sf"/>
</dbReference>
<evidence type="ECO:0000313" key="5">
    <source>
        <dbReference type="EMBL" id="UMM16660.1"/>
    </source>
</evidence>
<reference evidence="5 6" key="1">
    <citation type="submission" date="2022-04" db="EMBL/GenBank/DDBJ databases">
        <title>Chromosome-level reference genomes for two strains of Caenorhabditis briggsae: an improved platform for comparative genomics.</title>
        <authorList>
            <person name="Stevens L."/>
            <person name="Andersen E."/>
        </authorList>
    </citation>
    <scope>NUCLEOTIDE SEQUENCE [LARGE SCALE GENOMIC DNA]</scope>
    <source>
        <strain evidence="5">VX34</strain>
        <tissue evidence="5">Whole-organism</tissue>
    </source>
</reference>
<dbReference type="GO" id="GO:0016491">
    <property type="term" value="F:oxidoreductase activity"/>
    <property type="evidence" value="ECO:0007669"/>
    <property type="project" value="UniProtKB-KW"/>
</dbReference>
<keyword evidence="2" id="KW-0521">NADP</keyword>